<feature type="transmembrane region" description="Helical" evidence="4">
    <location>
        <begin position="986"/>
        <end position="1004"/>
    </location>
</feature>
<keyword evidence="8" id="KW-1185">Reference proteome</keyword>
<keyword evidence="3 4" id="KW-0443">Lipid metabolism</keyword>
<dbReference type="InterPro" id="IPR013120">
    <property type="entry name" value="FAR_NAD-bd"/>
</dbReference>
<keyword evidence="4" id="KW-0521">NADP</keyword>
<feature type="domain" description="Fatty acyl-CoA reductase C-terminal" evidence="5">
    <location>
        <begin position="875"/>
        <end position="967"/>
    </location>
</feature>
<dbReference type="Pfam" id="PF07993">
    <property type="entry name" value="NAD_binding_4"/>
    <property type="match status" value="2"/>
</dbReference>
<dbReference type="InterPro" id="IPR026055">
    <property type="entry name" value="FAR"/>
</dbReference>
<comment type="function">
    <text evidence="4">Catalyzes the reduction of fatty acyl-CoA to fatty alcohols.</text>
</comment>
<dbReference type="GO" id="GO:0005777">
    <property type="term" value="C:peroxisome"/>
    <property type="evidence" value="ECO:0007669"/>
    <property type="project" value="TreeGrafter"/>
</dbReference>
<evidence type="ECO:0000259" key="6">
    <source>
        <dbReference type="Pfam" id="PF07993"/>
    </source>
</evidence>
<comment type="similarity">
    <text evidence="1 4">Belongs to the fatty acyl-CoA reductase family.</text>
</comment>
<evidence type="ECO:0000256" key="2">
    <source>
        <dbReference type="ARBA" id="ARBA00022516"/>
    </source>
</evidence>
<dbReference type="SUPFAM" id="SSF51735">
    <property type="entry name" value="NAD(P)-binding Rossmann-fold domains"/>
    <property type="match status" value="2"/>
</dbReference>
<dbReference type="OrthoDB" id="429813at2759"/>
<dbReference type="GO" id="GO:0035336">
    <property type="term" value="P:long-chain fatty-acyl-CoA metabolic process"/>
    <property type="evidence" value="ECO:0007669"/>
    <property type="project" value="TreeGrafter"/>
</dbReference>
<dbReference type="CDD" id="cd09071">
    <property type="entry name" value="FAR_C"/>
    <property type="match status" value="2"/>
</dbReference>
<evidence type="ECO:0000313" key="8">
    <source>
        <dbReference type="Proteomes" id="UP000215335"/>
    </source>
</evidence>
<keyword evidence="4" id="KW-1133">Transmembrane helix</keyword>
<proteinExistence type="inferred from homology"/>
<dbReference type="GO" id="GO:0102965">
    <property type="term" value="F:alcohol-forming long-chain fatty acyl-CoA reductase activity"/>
    <property type="evidence" value="ECO:0007669"/>
    <property type="project" value="UniProtKB-EC"/>
</dbReference>
<feature type="domain" description="Thioester reductase (TE)" evidence="6">
    <location>
        <begin position="526"/>
        <end position="801"/>
    </location>
</feature>
<dbReference type="CDD" id="cd05236">
    <property type="entry name" value="FAR-N_SDR_e"/>
    <property type="match status" value="2"/>
</dbReference>
<dbReference type="Gene3D" id="3.40.50.720">
    <property type="entry name" value="NAD(P)-binding Rossmann-like Domain"/>
    <property type="match status" value="2"/>
</dbReference>
<dbReference type="Pfam" id="PF03015">
    <property type="entry name" value="Sterile"/>
    <property type="match status" value="2"/>
</dbReference>
<dbReference type="GO" id="GO:0080019">
    <property type="term" value="F:alcohol-forming very long-chain fatty acyl-CoA reductase activity"/>
    <property type="evidence" value="ECO:0007669"/>
    <property type="project" value="InterPro"/>
</dbReference>
<keyword evidence="4" id="KW-0560">Oxidoreductase</keyword>
<dbReference type="InterPro" id="IPR033640">
    <property type="entry name" value="FAR_C"/>
</dbReference>
<dbReference type="EC" id="1.2.1.84" evidence="4"/>
<name>A0A232FIA2_9HYME</name>
<keyword evidence="4" id="KW-0812">Transmembrane</keyword>
<evidence type="ECO:0000313" key="7">
    <source>
        <dbReference type="EMBL" id="OXU30481.1"/>
    </source>
</evidence>
<reference evidence="7 8" key="1">
    <citation type="journal article" date="2017" name="Curr. Biol.">
        <title>The Evolution of Venom by Co-option of Single-Copy Genes.</title>
        <authorList>
            <person name="Martinson E.O."/>
            <person name="Mrinalini"/>
            <person name="Kelkar Y.D."/>
            <person name="Chang C.H."/>
            <person name="Werren J.H."/>
        </authorList>
    </citation>
    <scope>NUCLEOTIDE SEQUENCE [LARGE SCALE GENOMIC DNA]</scope>
    <source>
        <strain evidence="7 8">Alberta</strain>
        <tissue evidence="7">Whole body</tissue>
    </source>
</reference>
<feature type="transmembrane region" description="Helical" evidence="4">
    <location>
        <begin position="385"/>
        <end position="406"/>
    </location>
</feature>
<sequence>MDLEKMPRRGQLDELYERLDDDLERKLPRIEDSEIAKFFAGKTLFVTGATGFMGKCLVEKLLRGCPQLRHMFILMRDRKNEGMRLALSKYFAHPIFGPLRKVYPNFEEKVTAVKGDLLAEDLGISQEDRDRLVNEVNIVYHNAANVKFDARVKVSLTVNVLGTKCMLDLAEECKRMELFMYISSAYSHCYRKEIDETFYAMPDSLDRVYEAIRRDDATESGMSEEEIDALRGKFPNVYTYTKAFSEELVRRCAERQSKFAFGIYRPSIVISSYREPLAGWCGNTNGPVYFFLAVGLGVIRTGYYLDTPMDFIPVDMTINALIAVTWDLGTRWKPTDKPSIYNYGSTTTNLVHLRPLYDNIKNDGPTEGSAKAVWMNAVTPCRSLYLFWVLHVLLHFIPACLGDMALMAMGRKAMFVSIFFRVTKQMDKIIYFGNGDWRIHCPETMQAVDRMNYDDRELFYCDIRNLSWVHYVFIMWRGMRRFILKEDLDSKAGHEIYERMNDDLEYELPHMDSEIQKFYTDKTLLVTGATGFMGKCLVEKLLRSCPGIKHMYIMMREGTKDKLPVDQRLKKYFKNQIFDLMRKEHPNFEEKVTAIKGDLFEVNLGLSDEDRSIIVNETNIIFHNAANVKFDIKVNVSLRTNVLGTKQMLDLAEDCENLEIFMYVSTAYSHCYKKRIDEEFYPPPGDMKLVDDMIKADFEIEQGLSGPTLKMLIGDHPNIYTFTKAMSEDLVYRCSKRSRFAVGIYRPAIVVSSAKEPLVGWCGNWNGPVVIVLGCGLGAFHASYHHCYPMDYIPVDYTINALIAITWDLNERWKAENKAVIYNYGSSTTNPVSLRDMYYFTKYERDSERSRNAVSKDFIIFTSHEWYFWFLHWTLHFIPACMGDLALLATGRKPVLLSIFWKATRNMDKVDYFGNGNWRIHMPRTLKVIEKMNPVDKDIFFCDIRAHDWEHYMLTMWRGLKLYLLKEPFDPVNALKRYRLILTVQYTVMALLLLGLYCFVTKLYDAVYNR</sequence>
<feature type="domain" description="Thioester reductase (TE)" evidence="6">
    <location>
        <begin position="46"/>
        <end position="320"/>
    </location>
</feature>
<evidence type="ECO:0000259" key="5">
    <source>
        <dbReference type="Pfam" id="PF03015"/>
    </source>
</evidence>
<dbReference type="STRING" id="543379.A0A232FIA2"/>
<accession>A0A232FIA2</accession>
<dbReference type="PANTHER" id="PTHR11011">
    <property type="entry name" value="MALE STERILITY PROTEIN 2-RELATED"/>
    <property type="match status" value="1"/>
</dbReference>
<dbReference type="PANTHER" id="PTHR11011:SF60">
    <property type="entry name" value="FATTY ACYL-COA REDUCTASE-RELATED"/>
    <property type="match status" value="1"/>
</dbReference>
<comment type="caution">
    <text evidence="7">The sequence shown here is derived from an EMBL/GenBank/DDBJ whole genome shotgun (WGS) entry which is preliminary data.</text>
</comment>
<evidence type="ECO:0000256" key="1">
    <source>
        <dbReference type="ARBA" id="ARBA00005928"/>
    </source>
</evidence>
<keyword evidence="2 4" id="KW-0444">Lipid biosynthesis</keyword>
<evidence type="ECO:0000256" key="3">
    <source>
        <dbReference type="ARBA" id="ARBA00023098"/>
    </source>
</evidence>
<organism evidence="7 8">
    <name type="scientific">Trichomalopsis sarcophagae</name>
    <dbReference type="NCBI Taxonomy" id="543379"/>
    <lineage>
        <taxon>Eukaryota</taxon>
        <taxon>Metazoa</taxon>
        <taxon>Ecdysozoa</taxon>
        <taxon>Arthropoda</taxon>
        <taxon>Hexapoda</taxon>
        <taxon>Insecta</taxon>
        <taxon>Pterygota</taxon>
        <taxon>Neoptera</taxon>
        <taxon>Endopterygota</taxon>
        <taxon>Hymenoptera</taxon>
        <taxon>Apocrita</taxon>
        <taxon>Proctotrupomorpha</taxon>
        <taxon>Chalcidoidea</taxon>
        <taxon>Pteromalidae</taxon>
        <taxon>Pteromalinae</taxon>
        <taxon>Trichomalopsis</taxon>
    </lineage>
</organism>
<dbReference type="AlphaFoldDB" id="A0A232FIA2"/>
<evidence type="ECO:0000256" key="4">
    <source>
        <dbReference type="RuleBase" id="RU363097"/>
    </source>
</evidence>
<protein>
    <recommendedName>
        <fullName evidence="4">Fatty acyl-CoA reductase</fullName>
        <ecNumber evidence="4">1.2.1.84</ecNumber>
    </recommendedName>
</protein>
<comment type="catalytic activity">
    <reaction evidence="4">
        <text>a long-chain fatty acyl-CoA + 2 NADPH + 2 H(+) = a long-chain primary fatty alcohol + 2 NADP(+) + CoA</text>
        <dbReference type="Rhea" id="RHEA:52716"/>
        <dbReference type="ChEBI" id="CHEBI:15378"/>
        <dbReference type="ChEBI" id="CHEBI:57287"/>
        <dbReference type="ChEBI" id="CHEBI:57783"/>
        <dbReference type="ChEBI" id="CHEBI:58349"/>
        <dbReference type="ChEBI" id="CHEBI:77396"/>
        <dbReference type="ChEBI" id="CHEBI:83139"/>
        <dbReference type="EC" id="1.2.1.84"/>
    </reaction>
</comment>
<keyword evidence="4" id="KW-0472">Membrane</keyword>
<dbReference type="Proteomes" id="UP000215335">
    <property type="component" value="Unassembled WGS sequence"/>
</dbReference>
<dbReference type="EMBL" id="NNAY01000155">
    <property type="protein sequence ID" value="OXU30481.1"/>
    <property type="molecule type" value="Genomic_DNA"/>
</dbReference>
<dbReference type="InterPro" id="IPR036291">
    <property type="entry name" value="NAD(P)-bd_dom_sf"/>
</dbReference>
<gene>
    <name evidence="7" type="ORF">TSAR_013551</name>
</gene>
<feature type="domain" description="Fatty acyl-CoA reductase C-terminal" evidence="5">
    <location>
        <begin position="394"/>
        <end position="486"/>
    </location>
</feature>